<protein>
    <submittedName>
        <fullName evidence="3">Uncharacterized protein</fullName>
    </submittedName>
</protein>
<dbReference type="InParanoid" id="A0A165F450"/>
<keyword evidence="2" id="KW-1133">Transmembrane helix</keyword>
<accession>A0A165F450</accession>
<dbReference type="EMBL" id="KV426102">
    <property type="protein sequence ID" value="KZV88345.1"/>
    <property type="molecule type" value="Genomic_DNA"/>
</dbReference>
<reference evidence="3 4" key="1">
    <citation type="journal article" date="2016" name="Mol. Biol. Evol.">
        <title>Comparative Genomics of Early-Diverging Mushroom-Forming Fungi Provides Insights into the Origins of Lignocellulose Decay Capabilities.</title>
        <authorList>
            <person name="Nagy L.G."/>
            <person name="Riley R."/>
            <person name="Tritt A."/>
            <person name="Adam C."/>
            <person name="Daum C."/>
            <person name="Floudas D."/>
            <person name="Sun H."/>
            <person name="Yadav J.S."/>
            <person name="Pangilinan J."/>
            <person name="Larsson K.H."/>
            <person name="Matsuura K."/>
            <person name="Barry K."/>
            <person name="Labutti K."/>
            <person name="Kuo R."/>
            <person name="Ohm R.A."/>
            <person name="Bhattacharya S.S."/>
            <person name="Shirouzu T."/>
            <person name="Yoshinaga Y."/>
            <person name="Martin F.M."/>
            <person name="Grigoriev I.V."/>
            <person name="Hibbett D.S."/>
        </authorList>
    </citation>
    <scope>NUCLEOTIDE SEQUENCE [LARGE SCALE GENOMIC DNA]</scope>
    <source>
        <strain evidence="3 4">HHB12029</strain>
    </source>
</reference>
<evidence type="ECO:0000313" key="4">
    <source>
        <dbReference type="Proteomes" id="UP000077266"/>
    </source>
</evidence>
<name>A0A165F450_EXIGL</name>
<keyword evidence="4" id="KW-1185">Reference proteome</keyword>
<dbReference type="Pfam" id="PF10164">
    <property type="entry name" value="BRI3"/>
    <property type="match status" value="1"/>
</dbReference>
<gene>
    <name evidence="3" type="ORF">EXIGLDRAFT_839293</name>
</gene>
<organism evidence="3 4">
    <name type="scientific">Exidia glandulosa HHB12029</name>
    <dbReference type="NCBI Taxonomy" id="1314781"/>
    <lineage>
        <taxon>Eukaryota</taxon>
        <taxon>Fungi</taxon>
        <taxon>Dikarya</taxon>
        <taxon>Basidiomycota</taxon>
        <taxon>Agaricomycotina</taxon>
        <taxon>Agaricomycetes</taxon>
        <taxon>Auriculariales</taxon>
        <taxon>Exidiaceae</taxon>
        <taxon>Exidia</taxon>
    </lineage>
</organism>
<keyword evidence="2" id="KW-0472">Membrane</keyword>
<feature type="transmembrane region" description="Helical" evidence="2">
    <location>
        <begin position="90"/>
        <end position="111"/>
    </location>
</feature>
<dbReference type="InterPro" id="IPR019317">
    <property type="entry name" value="BRI3"/>
</dbReference>
<evidence type="ECO:0000256" key="1">
    <source>
        <dbReference type="SAM" id="MobiDB-lite"/>
    </source>
</evidence>
<dbReference type="Proteomes" id="UP000077266">
    <property type="component" value="Unassembled WGS sequence"/>
</dbReference>
<sequence length="131" mass="14491">MTMNQISSDPLPPSYETVLSDNKKPLIELDQPQQPQQPAQQATMQAGPSHAVPVYFYQDPVTGNRVTTFLPPDHPEMVCLMNGHISKTRFGLLGVLAAIFWFPLGVGLCLVDRHVKCTRCNRILEDGITCG</sequence>
<keyword evidence="2" id="KW-0812">Transmembrane</keyword>
<dbReference type="OrthoDB" id="2564984at2759"/>
<evidence type="ECO:0000256" key="2">
    <source>
        <dbReference type="SAM" id="Phobius"/>
    </source>
</evidence>
<feature type="compositionally biased region" description="Low complexity" evidence="1">
    <location>
        <begin position="31"/>
        <end position="46"/>
    </location>
</feature>
<dbReference type="AlphaFoldDB" id="A0A165F450"/>
<feature type="region of interest" description="Disordered" evidence="1">
    <location>
        <begin position="1"/>
        <end position="47"/>
    </location>
</feature>
<proteinExistence type="predicted"/>
<evidence type="ECO:0000313" key="3">
    <source>
        <dbReference type="EMBL" id="KZV88345.1"/>
    </source>
</evidence>